<dbReference type="SUPFAM" id="SSF52518">
    <property type="entry name" value="Thiamin diphosphate-binding fold (THDP-binding)"/>
    <property type="match status" value="2"/>
</dbReference>
<dbReference type="CDD" id="cd07035">
    <property type="entry name" value="TPP_PYR_POX_like"/>
    <property type="match status" value="1"/>
</dbReference>
<evidence type="ECO:0000313" key="8">
    <source>
        <dbReference type="EMBL" id="OAV62727.1"/>
    </source>
</evidence>
<dbReference type="OrthoDB" id="3203527at2"/>
<dbReference type="RefSeq" id="WP_043056143.1">
    <property type="nucleotide sequence ID" value="NZ_LXEY01000009.1"/>
</dbReference>
<protein>
    <submittedName>
        <fullName evidence="8">Acetolactate synthase</fullName>
    </submittedName>
</protein>
<evidence type="ECO:0000313" key="9">
    <source>
        <dbReference type="Proteomes" id="UP000078292"/>
    </source>
</evidence>
<dbReference type="CDD" id="cd00568">
    <property type="entry name" value="TPP_enzymes"/>
    <property type="match status" value="1"/>
</dbReference>
<feature type="domain" description="Thiamine pyrophosphate enzyme TPP-binding" evidence="6">
    <location>
        <begin position="400"/>
        <end position="546"/>
    </location>
</feature>
<dbReference type="PANTHER" id="PTHR18968">
    <property type="entry name" value="THIAMINE PYROPHOSPHATE ENZYMES"/>
    <property type="match status" value="1"/>
</dbReference>
<dbReference type="InterPro" id="IPR045229">
    <property type="entry name" value="TPP_enz"/>
</dbReference>
<dbReference type="InterPro" id="IPR012000">
    <property type="entry name" value="Thiamin_PyroP_enz_cen_dom"/>
</dbReference>
<dbReference type="GO" id="GO:0009097">
    <property type="term" value="P:isoleucine biosynthetic process"/>
    <property type="evidence" value="ECO:0007669"/>
    <property type="project" value="TreeGrafter"/>
</dbReference>
<dbReference type="AlphaFoldDB" id="A0A1B7M292"/>
<dbReference type="STRING" id="1837282.A6F49_05135"/>
<dbReference type="InterPro" id="IPR029035">
    <property type="entry name" value="DHS-like_NAD/FAD-binding_dom"/>
</dbReference>
<proteinExistence type="inferred from homology"/>
<dbReference type="PANTHER" id="PTHR18968:SF166">
    <property type="entry name" value="2-HYDROXYACYL-COA LYASE 2"/>
    <property type="match status" value="1"/>
</dbReference>
<evidence type="ECO:0000259" key="6">
    <source>
        <dbReference type="Pfam" id="PF02775"/>
    </source>
</evidence>
<evidence type="ECO:0000256" key="2">
    <source>
        <dbReference type="ARBA" id="ARBA00007812"/>
    </source>
</evidence>
<comment type="similarity">
    <text evidence="2 4">Belongs to the TPP enzyme family.</text>
</comment>
<dbReference type="GO" id="GO:0003984">
    <property type="term" value="F:acetolactate synthase activity"/>
    <property type="evidence" value="ECO:0007669"/>
    <property type="project" value="TreeGrafter"/>
</dbReference>
<comment type="cofactor">
    <cofactor evidence="1">
        <name>thiamine diphosphate</name>
        <dbReference type="ChEBI" id="CHEBI:58937"/>
    </cofactor>
</comment>
<dbReference type="GO" id="GO:0009099">
    <property type="term" value="P:L-valine biosynthetic process"/>
    <property type="evidence" value="ECO:0007669"/>
    <property type="project" value="TreeGrafter"/>
</dbReference>
<evidence type="ECO:0000259" key="7">
    <source>
        <dbReference type="Pfam" id="PF02776"/>
    </source>
</evidence>
<sequence>MKVSQAVGQTIARMGAAHVFGVVGSGNFRATNALLEATGPDGQHPQFTATRHEMGAACMADAYARATGKLAVVTVHQGCGLSNALTGIGEAVKAHTPLLVISGDTPGGEYGSNFWIDQDTVIEGMGAIAERLHSPTRAVTDTIRAITRAKMNRVPVVLSMPLDIQESELSKDQEELLTNIAPPQLPAPAVASPDAVASVTQMLADAQRPVILAGRGSAQAVEPLRQVAELSGALLTTSAVGRGLFNEDPWHMDAMGGFATDGAAELVHDADLLVVFGAALNRWTTRDGTLLQNKTVIQIDDDATAFGKHYPVSITILGDAALTAHAIRDELEQCLGGTPRTGYRTTEVKERIAASLHWRDQVYEDNSEPAGESHHGKIDPRTLTNILDEMLPMERVVAPDGGNFNAYPAMHFRVPDNLGYSLSLGFQSIGLALSTVIGAAFALPDRIAIAGVGDGGFMMSHVELDTAVRHKIPLVVVVYNDDAYSAEVHHFIHETSNLDTVVFPETDIAAVARGYGCEAITVRQASDLDAVRNWVDGPRDRPLVIDAKITSFPSWVLAHSFTENE</sequence>
<evidence type="ECO:0000259" key="5">
    <source>
        <dbReference type="Pfam" id="PF00205"/>
    </source>
</evidence>
<dbReference type="SUPFAM" id="SSF52467">
    <property type="entry name" value="DHS-like NAD/FAD-binding domain"/>
    <property type="match status" value="1"/>
</dbReference>
<dbReference type="GO" id="GO:0005948">
    <property type="term" value="C:acetolactate synthase complex"/>
    <property type="evidence" value="ECO:0007669"/>
    <property type="project" value="TreeGrafter"/>
</dbReference>
<dbReference type="InterPro" id="IPR029061">
    <property type="entry name" value="THDP-binding"/>
</dbReference>
<keyword evidence="3 4" id="KW-0786">Thiamine pyrophosphate</keyword>
<dbReference type="InterPro" id="IPR012001">
    <property type="entry name" value="Thiamin_PyroP_enz_TPP-bd_dom"/>
</dbReference>
<feature type="domain" description="Thiamine pyrophosphate enzyme central" evidence="5">
    <location>
        <begin position="197"/>
        <end position="326"/>
    </location>
</feature>
<dbReference type="Proteomes" id="UP000078292">
    <property type="component" value="Unassembled WGS sequence"/>
</dbReference>
<name>A0A1B7M292_9MICC</name>
<dbReference type="GO" id="GO:0030976">
    <property type="term" value="F:thiamine pyrophosphate binding"/>
    <property type="evidence" value="ECO:0007669"/>
    <property type="project" value="InterPro"/>
</dbReference>
<dbReference type="Pfam" id="PF02776">
    <property type="entry name" value="TPP_enzyme_N"/>
    <property type="match status" value="1"/>
</dbReference>
<evidence type="ECO:0000256" key="4">
    <source>
        <dbReference type="RuleBase" id="RU362132"/>
    </source>
</evidence>
<comment type="caution">
    <text evidence="8">The sequence shown here is derived from an EMBL/GenBank/DDBJ whole genome shotgun (WGS) entry which is preliminary data.</text>
</comment>
<dbReference type="Pfam" id="PF00205">
    <property type="entry name" value="TPP_enzyme_M"/>
    <property type="match status" value="1"/>
</dbReference>
<feature type="domain" description="Thiamine pyrophosphate enzyme N-terminal TPP-binding" evidence="7">
    <location>
        <begin position="1"/>
        <end position="111"/>
    </location>
</feature>
<gene>
    <name evidence="8" type="ORF">A6F49_05135</name>
</gene>
<dbReference type="Gene3D" id="3.40.50.970">
    <property type="match status" value="2"/>
</dbReference>
<dbReference type="GO" id="GO:0000287">
    <property type="term" value="F:magnesium ion binding"/>
    <property type="evidence" value="ECO:0007669"/>
    <property type="project" value="InterPro"/>
</dbReference>
<dbReference type="GO" id="GO:0050660">
    <property type="term" value="F:flavin adenine dinucleotide binding"/>
    <property type="evidence" value="ECO:0007669"/>
    <property type="project" value="TreeGrafter"/>
</dbReference>
<dbReference type="Pfam" id="PF02775">
    <property type="entry name" value="TPP_enzyme_C"/>
    <property type="match status" value="1"/>
</dbReference>
<evidence type="ECO:0000256" key="3">
    <source>
        <dbReference type="ARBA" id="ARBA00023052"/>
    </source>
</evidence>
<organism evidence="8 9">
    <name type="scientific">Enteractinococcus helveticum</name>
    <dbReference type="NCBI Taxonomy" id="1837282"/>
    <lineage>
        <taxon>Bacteria</taxon>
        <taxon>Bacillati</taxon>
        <taxon>Actinomycetota</taxon>
        <taxon>Actinomycetes</taxon>
        <taxon>Micrococcales</taxon>
        <taxon>Micrococcaceae</taxon>
    </lineage>
</organism>
<reference evidence="8 9" key="1">
    <citation type="submission" date="2016-04" db="EMBL/GenBank/DDBJ databases">
        <title>First whole genome shotgun sequence of the bacterium Enteractinococcus sp. strain UASWS1574.</title>
        <authorList>
            <person name="Crovadore J."/>
            <person name="Chablais R."/>
            <person name="Lefort F."/>
        </authorList>
    </citation>
    <scope>NUCLEOTIDE SEQUENCE [LARGE SCALE GENOMIC DNA]</scope>
    <source>
        <strain evidence="8 9">UASWS1574</strain>
    </source>
</reference>
<dbReference type="EMBL" id="LXEY01000009">
    <property type="protein sequence ID" value="OAV62727.1"/>
    <property type="molecule type" value="Genomic_DNA"/>
</dbReference>
<dbReference type="Gene3D" id="3.40.50.1220">
    <property type="entry name" value="TPP-binding domain"/>
    <property type="match status" value="1"/>
</dbReference>
<accession>A0A1B7M292</accession>
<dbReference type="InterPro" id="IPR011766">
    <property type="entry name" value="TPP_enzyme_TPP-bd"/>
</dbReference>
<keyword evidence="9" id="KW-1185">Reference proteome</keyword>
<evidence type="ECO:0000256" key="1">
    <source>
        <dbReference type="ARBA" id="ARBA00001964"/>
    </source>
</evidence>